<dbReference type="RefSeq" id="WP_136934212.1">
    <property type="nucleotide sequence ID" value="NZ_SSMQ01000060.1"/>
</dbReference>
<name>A0A4U1IYI0_9BACT</name>
<comment type="caution">
    <text evidence="1">The sequence shown here is derived from an EMBL/GenBank/DDBJ whole genome shotgun (WGS) entry which is preliminary data.</text>
</comment>
<sequence length="265" mass="29564">MSNIFTELARLYLGPGEVLTAPRAESLLERILGERGSYWVPVWYDLGTPGYLDVQVGSGKGAGFYHLEVEELVPFEEIWVRFADEGTDADVIYEWAPILGESAFDGYLRRRPCRYAFDEVRIVSQDRALLQRLPEGLPWEETAEGYKGACVGTYLALNERIDMAVGPGARFSANVERTAGGLPTPTTPCHDGKPVSAVEPGELGGWVQRGDRAITRLDLLHAGRIVHRAAWGRRYERSSEEEWLSQCADGWDNCADELFVRLRGA</sequence>
<dbReference type="EMBL" id="SSMQ01000060">
    <property type="protein sequence ID" value="TKC99149.1"/>
    <property type="molecule type" value="Genomic_DNA"/>
</dbReference>
<dbReference type="Proteomes" id="UP000309215">
    <property type="component" value="Unassembled WGS sequence"/>
</dbReference>
<dbReference type="AlphaFoldDB" id="A0A4U1IYI0"/>
<evidence type="ECO:0000313" key="2">
    <source>
        <dbReference type="Proteomes" id="UP000309215"/>
    </source>
</evidence>
<gene>
    <name evidence="1" type="ORF">E8A74_39115</name>
</gene>
<protein>
    <submittedName>
        <fullName evidence="1">Uncharacterized protein</fullName>
    </submittedName>
</protein>
<keyword evidence="2" id="KW-1185">Reference proteome</keyword>
<dbReference type="OrthoDB" id="3423476at2"/>
<organism evidence="1 2">
    <name type="scientific">Polyangium fumosum</name>
    <dbReference type="NCBI Taxonomy" id="889272"/>
    <lineage>
        <taxon>Bacteria</taxon>
        <taxon>Pseudomonadati</taxon>
        <taxon>Myxococcota</taxon>
        <taxon>Polyangia</taxon>
        <taxon>Polyangiales</taxon>
        <taxon>Polyangiaceae</taxon>
        <taxon>Polyangium</taxon>
    </lineage>
</organism>
<reference evidence="1 2" key="1">
    <citation type="submission" date="2019-04" db="EMBL/GenBank/DDBJ databases">
        <authorList>
            <person name="Li Y."/>
            <person name="Wang J."/>
        </authorList>
    </citation>
    <scope>NUCLEOTIDE SEQUENCE [LARGE SCALE GENOMIC DNA]</scope>
    <source>
        <strain evidence="1 2">DSM 14668</strain>
    </source>
</reference>
<evidence type="ECO:0000313" key="1">
    <source>
        <dbReference type="EMBL" id="TKC99149.1"/>
    </source>
</evidence>
<accession>A0A4U1IYI0</accession>
<proteinExistence type="predicted"/>